<keyword evidence="1" id="KW-0677">Repeat</keyword>
<dbReference type="Pfam" id="PF12796">
    <property type="entry name" value="Ank_2"/>
    <property type="match status" value="1"/>
</dbReference>
<protein>
    <submittedName>
        <fullName evidence="4">Ankyrin repeat domain-containing protein</fullName>
    </submittedName>
</protein>
<dbReference type="Pfam" id="PF00023">
    <property type="entry name" value="Ank"/>
    <property type="match status" value="1"/>
</dbReference>
<organism evidence="4 5">
    <name type="scientific">Pyramidobacter porci</name>
    <dbReference type="NCBI Taxonomy" id="2605789"/>
    <lineage>
        <taxon>Bacteria</taxon>
        <taxon>Thermotogati</taxon>
        <taxon>Synergistota</taxon>
        <taxon>Synergistia</taxon>
        <taxon>Synergistales</taxon>
        <taxon>Dethiosulfovibrionaceae</taxon>
        <taxon>Pyramidobacter</taxon>
    </lineage>
</organism>
<name>A0A6L5YFR9_9BACT</name>
<dbReference type="Gene3D" id="1.25.40.20">
    <property type="entry name" value="Ankyrin repeat-containing domain"/>
    <property type="match status" value="2"/>
</dbReference>
<reference evidence="4 5" key="1">
    <citation type="submission" date="2019-08" db="EMBL/GenBank/DDBJ databases">
        <title>In-depth cultivation of the pig gut microbiome towards novel bacterial diversity and tailored functional studies.</title>
        <authorList>
            <person name="Wylensek D."/>
            <person name="Hitch T.C.A."/>
            <person name="Clavel T."/>
        </authorList>
    </citation>
    <scope>NUCLEOTIDE SEQUENCE [LARGE SCALE GENOMIC DNA]</scope>
    <source>
        <strain evidence="4 5">SM-530-WT-4B</strain>
    </source>
</reference>
<keyword evidence="2 3" id="KW-0040">ANK repeat</keyword>
<keyword evidence="5" id="KW-1185">Reference proteome</keyword>
<comment type="caution">
    <text evidence="4">The sequence shown here is derived from an EMBL/GenBank/DDBJ whole genome shotgun (WGS) entry which is preliminary data.</text>
</comment>
<gene>
    <name evidence="4" type="ORF">FYJ74_10640</name>
</gene>
<dbReference type="PROSITE" id="PS50297">
    <property type="entry name" value="ANK_REP_REGION"/>
    <property type="match status" value="2"/>
</dbReference>
<accession>A0A6L5YFR9</accession>
<dbReference type="SUPFAM" id="SSF48403">
    <property type="entry name" value="Ankyrin repeat"/>
    <property type="match status" value="1"/>
</dbReference>
<dbReference type="InterPro" id="IPR002110">
    <property type="entry name" value="Ankyrin_rpt"/>
</dbReference>
<feature type="repeat" description="ANK" evidence="3">
    <location>
        <begin position="236"/>
        <end position="268"/>
    </location>
</feature>
<sequence>MNFFILNHFFHHEFTCLVPDGLCSLPNRPHKMLQPRVPFKSSAGRSFDKIADAPARKDGIIESKNLPTKGAFVMNGKRIFALAAALSLACAAGAAARGVMPQDEFLACCARGKLSQVGKGVRRKADVNRLEATGQSPLICAAGEQDDPRVIEYLAKKGAEVNKANFQGLTPLMVAAMRNPRPRIARALLKCGADPRLTDMTGSTALILAARGNPSAAVLAVLIEAAPDALNQASASGVTALMAAAESGRAEIIDLLLKKGADPRAKDASGRRAADYARANPALRGSPWPERLDRYR</sequence>
<feature type="repeat" description="ANK" evidence="3">
    <location>
        <begin position="133"/>
        <end position="166"/>
    </location>
</feature>
<dbReference type="SMART" id="SM00248">
    <property type="entry name" value="ANK"/>
    <property type="match status" value="4"/>
</dbReference>
<evidence type="ECO:0000256" key="3">
    <source>
        <dbReference type="PROSITE-ProRule" id="PRU00023"/>
    </source>
</evidence>
<dbReference type="AlphaFoldDB" id="A0A6L5YFR9"/>
<feature type="repeat" description="ANK" evidence="3">
    <location>
        <begin position="167"/>
        <end position="200"/>
    </location>
</feature>
<evidence type="ECO:0000313" key="5">
    <source>
        <dbReference type="Proteomes" id="UP000473699"/>
    </source>
</evidence>
<evidence type="ECO:0000256" key="2">
    <source>
        <dbReference type="ARBA" id="ARBA00023043"/>
    </source>
</evidence>
<evidence type="ECO:0000256" key="1">
    <source>
        <dbReference type="ARBA" id="ARBA00022737"/>
    </source>
</evidence>
<dbReference type="PROSITE" id="PS50088">
    <property type="entry name" value="ANK_REPEAT"/>
    <property type="match status" value="3"/>
</dbReference>
<dbReference type="PANTHER" id="PTHR24173">
    <property type="entry name" value="ANKYRIN REPEAT CONTAINING"/>
    <property type="match status" value="1"/>
</dbReference>
<dbReference type="EMBL" id="VUNH01000012">
    <property type="protein sequence ID" value="MST56482.1"/>
    <property type="molecule type" value="Genomic_DNA"/>
</dbReference>
<dbReference type="PANTHER" id="PTHR24173:SF74">
    <property type="entry name" value="ANKYRIN REPEAT DOMAIN-CONTAINING PROTEIN 16"/>
    <property type="match status" value="1"/>
</dbReference>
<dbReference type="Proteomes" id="UP000473699">
    <property type="component" value="Unassembled WGS sequence"/>
</dbReference>
<evidence type="ECO:0000313" key="4">
    <source>
        <dbReference type="EMBL" id="MST56482.1"/>
    </source>
</evidence>
<dbReference type="InterPro" id="IPR036770">
    <property type="entry name" value="Ankyrin_rpt-contain_sf"/>
</dbReference>
<proteinExistence type="predicted"/>